<comment type="caution">
    <text evidence="1">The sequence shown here is derived from an EMBL/GenBank/DDBJ whole genome shotgun (WGS) entry which is preliminary data.</text>
</comment>
<dbReference type="Proteomes" id="UP001596043">
    <property type="component" value="Unassembled WGS sequence"/>
</dbReference>
<evidence type="ECO:0000313" key="1">
    <source>
        <dbReference type="EMBL" id="MFC4633583.1"/>
    </source>
</evidence>
<reference evidence="2" key="1">
    <citation type="journal article" date="2019" name="Int. J. Syst. Evol. Microbiol.">
        <title>The Global Catalogue of Microorganisms (GCM) 10K type strain sequencing project: providing services to taxonomists for standard genome sequencing and annotation.</title>
        <authorList>
            <consortium name="The Broad Institute Genomics Platform"/>
            <consortium name="The Broad Institute Genome Sequencing Center for Infectious Disease"/>
            <person name="Wu L."/>
            <person name="Ma J."/>
        </authorList>
    </citation>
    <scope>NUCLEOTIDE SEQUENCE [LARGE SCALE GENOMIC DNA]</scope>
    <source>
        <strain evidence="2">YJ-61-S</strain>
    </source>
</reference>
<evidence type="ECO:0000313" key="2">
    <source>
        <dbReference type="Proteomes" id="UP001596043"/>
    </source>
</evidence>
<organism evidence="1 2">
    <name type="scientific">Dokdonia ponticola</name>
    <dbReference type="NCBI Taxonomy" id="2041041"/>
    <lineage>
        <taxon>Bacteria</taxon>
        <taxon>Pseudomonadati</taxon>
        <taxon>Bacteroidota</taxon>
        <taxon>Flavobacteriia</taxon>
        <taxon>Flavobacteriales</taxon>
        <taxon>Flavobacteriaceae</taxon>
        <taxon>Dokdonia</taxon>
    </lineage>
</organism>
<keyword evidence="2" id="KW-1185">Reference proteome</keyword>
<dbReference type="EMBL" id="JBHSFV010000003">
    <property type="protein sequence ID" value="MFC4633583.1"/>
    <property type="molecule type" value="Genomic_DNA"/>
</dbReference>
<protein>
    <submittedName>
        <fullName evidence="1">Uncharacterized protein</fullName>
    </submittedName>
</protein>
<gene>
    <name evidence="1" type="ORF">ACFO3O_06670</name>
</gene>
<dbReference type="RefSeq" id="WP_379977796.1">
    <property type="nucleotide sequence ID" value="NZ_JBHSFV010000003.1"/>
</dbReference>
<sequence>MNSKDKIGLIFLLGFLVGGLFFSSVRGRDTIIFESSPVDNKKLNTPFTPTSFTTTNKTEGLIYICKGPQSKRYHYKKSCRGLKPCSTKIFEVSLSKAKEMGRTLCGWED</sequence>
<name>A0ABV9HUR8_9FLAO</name>
<accession>A0ABV9HUR8</accession>
<proteinExistence type="predicted"/>